<evidence type="ECO:0000313" key="2">
    <source>
        <dbReference type="Proteomes" id="UP000006247"/>
    </source>
</evidence>
<name>C0E6X0_9CORY</name>
<gene>
    <name evidence="1" type="ORF">CORMATOL_02758</name>
</gene>
<comment type="caution">
    <text evidence="1">The sequence shown here is derived from an EMBL/GenBank/DDBJ whole genome shotgun (WGS) entry which is preliminary data.</text>
</comment>
<accession>C0E6X0</accession>
<organism evidence="1 2">
    <name type="scientific">Corynebacterium matruchotii ATCC 33806</name>
    <dbReference type="NCBI Taxonomy" id="566549"/>
    <lineage>
        <taxon>Bacteria</taxon>
        <taxon>Bacillati</taxon>
        <taxon>Actinomycetota</taxon>
        <taxon>Actinomycetes</taxon>
        <taxon>Mycobacteriales</taxon>
        <taxon>Corynebacteriaceae</taxon>
        <taxon>Corynebacterium</taxon>
    </lineage>
</organism>
<proteinExistence type="predicted"/>
<dbReference type="Proteomes" id="UP000006247">
    <property type="component" value="Unassembled WGS sequence"/>
</dbReference>
<dbReference type="HOGENOM" id="CLU_2805183_0_0_11"/>
<evidence type="ECO:0000313" key="1">
    <source>
        <dbReference type="EMBL" id="EEG25830.1"/>
    </source>
</evidence>
<protein>
    <submittedName>
        <fullName evidence="1">Uncharacterized protein</fullName>
    </submittedName>
</protein>
<dbReference type="EMBL" id="ACEB01000046">
    <property type="protein sequence ID" value="EEG25830.1"/>
    <property type="molecule type" value="Genomic_DNA"/>
</dbReference>
<sequence length="67" mass="7703">MWNPASCETSHSHVSHGRPFPDLWARGEKWQCSILLRMPDAHYGDIGECERQFWLNPMVGIGLCLPH</sequence>
<reference evidence="1 2" key="1">
    <citation type="submission" date="2009-01" db="EMBL/GenBank/DDBJ databases">
        <authorList>
            <person name="Fulton L."/>
            <person name="Clifton S."/>
            <person name="Chinwalla A.T."/>
            <person name="Mitreva M."/>
            <person name="Sodergren E."/>
            <person name="Weinstock G."/>
            <person name="Clifton S."/>
            <person name="Dooling D.J."/>
            <person name="Fulton B."/>
            <person name="Minx P."/>
            <person name="Pepin K.H."/>
            <person name="Johnson M."/>
            <person name="Bhonagiri V."/>
            <person name="Nash W.E."/>
            <person name="Mardis E.R."/>
            <person name="Wilson R.K."/>
        </authorList>
    </citation>
    <scope>NUCLEOTIDE SEQUENCE [LARGE SCALE GENOMIC DNA]</scope>
    <source>
        <strain evidence="1 2">ATCC 33806</strain>
    </source>
</reference>
<dbReference type="AlphaFoldDB" id="C0E6X0"/>